<evidence type="ECO:0000313" key="2">
    <source>
        <dbReference type="EMBL" id="MBV6341973.1"/>
    </source>
</evidence>
<dbReference type="PANTHER" id="PTHR14226:SF78">
    <property type="entry name" value="SLR0060 PROTEIN"/>
    <property type="match status" value="1"/>
</dbReference>
<evidence type="ECO:0000259" key="1">
    <source>
        <dbReference type="Pfam" id="PF01734"/>
    </source>
</evidence>
<dbReference type="PANTHER" id="PTHR14226">
    <property type="entry name" value="NEUROPATHY TARGET ESTERASE/SWISS CHEESE D.MELANOGASTER"/>
    <property type="match status" value="1"/>
</dbReference>
<feature type="domain" description="PNPLA" evidence="1">
    <location>
        <begin position="10"/>
        <end position="280"/>
    </location>
</feature>
<keyword evidence="3" id="KW-1185">Reference proteome</keyword>
<sequence length="475" mass="53402">MNGDGIKIGLALSGGGFRASFFHIGVLAKLAECDVLRNVEAISCVSGGSIIGTHYYLELRNLLQTKSNDEITRQDYIDIMKKIEKEFLASVQQNIRLRIFFNLYANIKMLSPHYSRTNRMGELFEDIIYSNVEDGLHKDKRWINDLKVQPLGFNGNFAPAQHNCQLKAKVPILVINTTSLNTGNNFQFTATWMGEPPRADIEKDVDATYRLRRMYYEAKDTPHEYQRYRLGYAVAASACVPGLLEPITLDGLYQHRYKADKDIQVRLVDGGVSDNQGISALLEEDSQKNHLCNVLLVSDASGQMDGDDDPGKHAESTILRSNSVFQARLRIAQYKEISALKNSGRLKAMLLLHLKKDINAPSVDWIGCTTQSNVNDAPIYPGPLTSYGINKKYQECLSNIRTDLDSFSDNEAHALMASGYLMTGKMLPDEVKGISDCSYKCDEWEFFRMIPILGSERVNDTLLEELKEASKIDLK</sequence>
<reference evidence="2 3" key="1">
    <citation type="journal article" date="2020" name="J Geophys Res Biogeosci">
        <title>Magnetotaxis as an Adaptation to Enable Bacterial Shuttling of Microbial Sulfur and Sulfur Cycling Across Aquatic Oxic#Anoxic Interfaces.</title>
        <authorList>
            <person name="Li J."/>
            <person name="Liu P."/>
            <person name="Wang J."/>
            <person name="Roberts A.P."/>
            <person name="Pan Y."/>
        </authorList>
    </citation>
    <scope>NUCLEOTIDE SEQUENCE [LARGE SCALE GENOMIC DNA]</scope>
    <source>
        <strain evidence="2 3">MYR-1_YQ</strain>
    </source>
</reference>
<proteinExistence type="predicted"/>
<dbReference type="Pfam" id="PF01734">
    <property type="entry name" value="Patatin"/>
    <property type="match status" value="1"/>
</dbReference>
<accession>A0ABS6S0Q2</accession>
<dbReference type="RefSeq" id="WP_218252601.1">
    <property type="nucleotide sequence ID" value="NZ_JABXWD010000176.1"/>
</dbReference>
<organism evidence="2 3">
    <name type="scientific">Candidatus Magnetobacterium casense</name>
    <dbReference type="NCBI Taxonomy" id="1455061"/>
    <lineage>
        <taxon>Bacteria</taxon>
        <taxon>Pseudomonadati</taxon>
        <taxon>Nitrospirota</taxon>
        <taxon>Thermodesulfovibrionia</taxon>
        <taxon>Thermodesulfovibrionales</taxon>
        <taxon>Candidatus Magnetobacteriaceae</taxon>
        <taxon>Candidatus Magnetobacterium</taxon>
    </lineage>
</organism>
<dbReference type="Proteomes" id="UP001196980">
    <property type="component" value="Unassembled WGS sequence"/>
</dbReference>
<dbReference type="InterPro" id="IPR050301">
    <property type="entry name" value="NTE"/>
</dbReference>
<name>A0ABS6S0Q2_9BACT</name>
<dbReference type="EMBL" id="JABXWD010000176">
    <property type="protein sequence ID" value="MBV6341973.1"/>
    <property type="molecule type" value="Genomic_DNA"/>
</dbReference>
<gene>
    <name evidence="2" type="ORF">HWQ67_10285</name>
</gene>
<comment type="caution">
    <text evidence="2">The sequence shown here is derived from an EMBL/GenBank/DDBJ whole genome shotgun (WGS) entry which is preliminary data.</text>
</comment>
<evidence type="ECO:0000313" key="3">
    <source>
        <dbReference type="Proteomes" id="UP001196980"/>
    </source>
</evidence>
<dbReference type="InterPro" id="IPR002641">
    <property type="entry name" value="PNPLA_dom"/>
</dbReference>
<protein>
    <submittedName>
        <fullName evidence="2">Patatin-like phospholipase family protein</fullName>
    </submittedName>
</protein>